<dbReference type="RefSeq" id="WP_175347859.1">
    <property type="nucleotide sequence ID" value="NZ_JABMCI010000065.1"/>
</dbReference>
<evidence type="ECO:0000313" key="2">
    <source>
        <dbReference type="Proteomes" id="UP000565724"/>
    </source>
</evidence>
<name>A0A7Y6DYE1_9CELL</name>
<protein>
    <recommendedName>
        <fullName evidence="3">AttH domain-containing protein</fullName>
    </recommendedName>
</protein>
<reference evidence="1 2" key="1">
    <citation type="submission" date="2020-05" db="EMBL/GenBank/DDBJ databases">
        <title>Genome Sequencing of Type Strains.</title>
        <authorList>
            <person name="Lemaire J.F."/>
            <person name="Inderbitzin P."/>
            <person name="Gregorio O.A."/>
            <person name="Collins S.B."/>
            <person name="Wespe N."/>
            <person name="Knight-Connoni V."/>
        </authorList>
    </citation>
    <scope>NUCLEOTIDE SEQUENCE [LARGE SCALE GENOMIC DNA]</scope>
    <source>
        <strain evidence="1 2">ATCC 25174</strain>
    </source>
</reference>
<dbReference type="AlphaFoldDB" id="A0A7Y6DYE1"/>
<gene>
    <name evidence="1" type="ORF">HP550_11655</name>
</gene>
<sequence>MRDHLRRPPANDPSRGAYKEWLHVNAFDHETGVIALVNVSVHGDPDAQASRAVGAALVHVPGVGWAGNAEVVPANAVGTDVLTLATAGVAVAVDPSGARVAARARLPRDQVDLSLEGVPVGPELSATSVMPFGSGHLGWAVYPRLSVAGTLGLPGRTVTMDGAGGYADHNWGRWWWGDDAGWDWACWHAPDGVLVVFSRMTNRAHTTTGLVLLTVEVRGRVVRFVDDQVLVETSGRLWPSRRLPGALAALHTDRTAERLPSRVVVHASNGFDALDLEFDVRDVAQLVMAEPAQPGFAFLHELVGAFRCVGLIAGVRVDSVGLGVVERAG</sequence>
<comment type="caution">
    <text evidence="1">The sequence shown here is derived from an EMBL/GenBank/DDBJ whole genome shotgun (WGS) entry which is preliminary data.</text>
</comment>
<dbReference type="EMBL" id="JABMCI010000065">
    <property type="protein sequence ID" value="NUU17904.1"/>
    <property type="molecule type" value="Genomic_DNA"/>
</dbReference>
<dbReference type="SUPFAM" id="SSF159245">
    <property type="entry name" value="AttH-like"/>
    <property type="match status" value="1"/>
</dbReference>
<evidence type="ECO:0000313" key="1">
    <source>
        <dbReference type="EMBL" id="NUU17904.1"/>
    </source>
</evidence>
<organism evidence="1 2">
    <name type="scientific">Cellulomonas humilata</name>
    <dbReference type="NCBI Taxonomy" id="144055"/>
    <lineage>
        <taxon>Bacteria</taxon>
        <taxon>Bacillati</taxon>
        <taxon>Actinomycetota</taxon>
        <taxon>Actinomycetes</taxon>
        <taxon>Micrococcales</taxon>
        <taxon>Cellulomonadaceae</taxon>
        <taxon>Cellulomonas</taxon>
    </lineage>
</organism>
<proteinExistence type="predicted"/>
<keyword evidence="2" id="KW-1185">Reference proteome</keyword>
<dbReference type="Proteomes" id="UP000565724">
    <property type="component" value="Unassembled WGS sequence"/>
</dbReference>
<accession>A0A7Y6DYE1</accession>
<evidence type="ECO:0008006" key="3">
    <source>
        <dbReference type="Google" id="ProtNLM"/>
    </source>
</evidence>